<evidence type="ECO:0000256" key="2">
    <source>
        <dbReference type="SAM" id="MobiDB-lite"/>
    </source>
</evidence>
<keyword evidence="6" id="KW-1185">Reference proteome</keyword>
<evidence type="ECO:0000259" key="4">
    <source>
        <dbReference type="Pfam" id="PF13588"/>
    </source>
</evidence>
<dbReference type="GO" id="GO:0032259">
    <property type="term" value="P:methylation"/>
    <property type="evidence" value="ECO:0007669"/>
    <property type="project" value="InterPro"/>
</dbReference>
<dbReference type="Pfam" id="PF13588">
    <property type="entry name" value="HSDR_N_2"/>
    <property type="match status" value="1"/>
</dbReference>
<dbReference type="PRINTS" id="PR00507">
    <property type="entry name" value="N12N6MTFRASE"/>
</dbReference>
<feature type="region of interest" description="Disordered" evidence="2">
    <location>
        <begin position="1"/>
        <end position="21"/>
    </location>
</feature>
<dbReference type="PANTHER" id="PTHR42998:SF1">
    <property type="entry name" value="TYPE I RESTRICTION ENZYME HINDI METHYLASE SUBUNIT"/>
    <property type="match status" value="1"/>
</dbReference>
<keyword evidence="1" id="KW-0680">Restriction system</keyword>
<dbReference type="RefSeq" id="WP_110036785.1">
    <property type="nucleotide sequence ID" value="NZ_QGTL01000002.1"/>
</dbReference>
<sequence>MTNAPVGRKPTRAPDVPYKDGDDPLHMQGGWIWAPLRLAWRKATPEEHVRQLFIYRLHKKWGYSLDQMSQERRTQSGRSSSRADIVVAKDAQALRDNRDYIIVVEVKSDNVSIDVRDYAQGESYARAVGAEFLVCQNNKEHSFFRLTPGAPGQRIQIVEIPSAADILVPTRLESVRRATKTFTRDEFQRLLHECHSILRDNHKMEPGAAFDDISRILFIKMAYERMGKAEVFTTDKIKEVARANLLDVEDPGVLNQLFEVTKRKFEADNLFPEDDRIRVTYPTFVRIVRMLERFNLSDTGDDIKGLAFERFLGDTFRGELGQFFTPRPIVEFMVAALNPQEGERICDPACGTGGFLIKTFEHIKDDIEKSIIEQKEAAKRELTEKAAKAGWTEDKLDEAISDAVSKINAELDTSSPDSRLGKVSRNSIFGVDAEARAARTAKMNMIMHGDGHGGIYYHDGLLDTGGVFPGQFDIVLTNPPFGATVGDDQLVGTTEQAQVNVDRSYIKKYSEKYGDRWSLAHGRMVEAAKSRRPILELFDIGRSPIAAPMGQAKVRRSRATEEVFVERCISLLKPGGRMGIVLPDGILNNPSTEWLREYVEGRAKLSSVISIPHEVFRSANATVKTSLVFLRRFTDHEVREWSDLTKRIDIDVRTELQSLIDELRSDRALAEVGGDTTLLPLLNEILDAGVGSAKEKKLRLQLSRALGPAGKAKARAMLRDVKGREDALEMRIDSEVRLRRKKEWDYPVLMAEVSAAGITGSGETGPHVPNELPEVLDSIRDFEKDPAGSIERQESEFFQ</sequence>
<accession>A0A317NWD6</accession>
<feature type="domain" description="DNA methylase adenine-specific" evidence="3">
    <location>
        <begin position="302"/>
        <end position="490"/>
    </location>
</feature>
<dbReference type="EMBL" id="QGTL01000002">
    <property type="protein sequence ID" value="PWV79706.1"/>
    <property type="molecule type" value="Genomic_DNA"/>
</dbReference>
<dbReference type="InterPro" id="IPR003356">
    <property type="entry name" value="DNA_methylase_A-5"/>
</dbReference>
<dbReference type="InterPro" id="IPR052916">
    <property type="entry name" value="Type-I_RE_MTase_Subunit"/>
</dbReference>
<dbReference type="InterPro" id="IPR002052">
    <property type="entry name" value="DNA_methylase_N6_adenine_CS"/>
</dbReference>
<dbReference type="InterPro" id="IPR029464">
    <property type="entry name" value="HSDR_N"/>
</dbReference>
<dbReference type="Proteomes" id="UP000246410">
    <property type="component" value="Unassembled WGS sequence"/>
</dbReference>
<dbReference type="Pfam" id="PF02384">
    <property type="entry name" value="N6_Mtase"/>
    <property type="match status" value="2"/>
</dbReference>
<proteinExistence type="predicted"/>
<dbReference type="AlphaFoldDB" id="A0A317NWD6"/>
<feature type="region of interest" description="Disordered" evidence="2">
    <location>
        <begin position="779"/>
        <end position="799"/>
    </location>
</feature>
<protein>
    <submittedName>
        <fullName evidence="5">Type I restriction enzyme M protein</fullName>
    </submittedName>
</protein>
<dbReference type="PANTHER" id="PTHR42998">
    <property type="entry name" value="TYPE I RESTRICTION ENZYME HINDVIIP M PROTEIN-RELATED"/>
    <property type="match status" value="1"/>
</dbReference>
<dbReference type="SUPFAM" id="SSF53335">
    <property type="entry name" value="S-adenosyl-L-methionine-dependent methyltransferases"/>
    <property type="match status" value="1"/>
</dbReference>
<evidence type="ECO:0000256" key="1">
    <source>
        <dbReference type="ARBA" id="ARBA00022747"/>
    </source>
</evidence>
<organism evidence="5 6">
    <name type="scientific">Nocardia neocaledoniensis</name>
    <dbReference type="NCBI Taxonomy" id="236511"/>
    <lineage>
        <taxon>Bacteria</taxon>
        <taxon>Bacillati</taxon>
        <taxon>Actinomycetota</taxon>
        <taxon>Actinomycetes</taxon>
        <taxon>Mycobacteriales</taxon>
        <taxon>Nocardiaceae</taxon>
        <taxon>Nocardia</taxon>
    </lineage>
</organism>
<evidence type="ECO:0000313" key="5">
    <source>
        <dbReference type="EMBL" id="PWV79706.1"/>
    </source>
</evidence>
<feature type="domain" description="DNA methylase adenine-specific" evidence="3">
    <location>
        <begin position="558"/>
        <end position="635"/>
    </location>
</feature>
<evidence type="ECO:0000259" key="3">
    <source>
        <dbReference type="Pfam" id="PF02384"/>
    </source>
</evidence>
<reference evidence="5 6" key="1">
    <citation type="submission" date="2018-05" db="EMBL/GenBank/DDBJ databases">
        <title>Genomic Encyclopedia of Type Strains, Phase IV (KMG-IV): sequencing the most valuable type-strain genomes for metagenomic binning, comparative biology and taxonomic classification.</title>
        <authorList>
            <person name="Goeker M."/>
        </authorList>
    </citation>
    <scope>NUCLEOTIDE SEQUENCE [LARGE SCALE GENOMIC DNA]</scope>
    <source>
        <strain evidence="5 6">DSM 44717</strain>
    </source>
</reference>
<name>A0A317NWD6_9NOCA</name>
<comment type="caution">
    <text evidence="5">The sequence shown here is derived from an EMBL/GenBank/DDBJ whole genome shotgun (WGS) entry which is preliminary data.</text>
</comment>
<dbReference type="PROSITE" id="PS00092">
    <property type="entry name" value="N6_MTASE"/>
    <property type="match status" value="1"/>
</dbReference>
<dbReference type="GO" id="GO:0009307">
    <property type="term" value="P:DNA restriction-modification system"/>
    <property type="evidence" value="ECO:0007669"/>
    <property type="project" value="UniProtKB-KW"/>
</dbReference>
<feature type="domain" description="Type I restriction enzyme R protein N-terminal" evidence="4">
    <location>
        <begin position="45"/>
        <end position="161"/>
    </location>
</feature>
<gene>
    <name evidence="5" type="ORF">DFR69_102772</name>
</gene>
<dbReference type="InterPro" id="IPR029063">
    <property type="entry name" value="SAM-dependent_MTases_sf"/>
</dbReference>
<dbReference type="GO" id="GO:0008170">
    <property type="term" value="F:N-methyltransferase activity"/>
    <property type="evidence" value="ECO:0007669"/>
    <property type="project" value="InterPro"/>
</dbReference>
<dbReference type="GO" id="GO:0003677">
    <property type="term" value="F:DNA binding"/>
    <property type="evidence" value="ECO:0007669"/>
    <property type="project" value="InterPro"/>
</dbReference>
<dbReference type="Gene3D" id="3.40.50.150">
    <property type="entry name" value="Vaccinia Virus protein VP39"/>
    <property type="match status" value="1"/>
</dbReference>
<evidence type="ECO:0000313" key="6">
    <source>
        <dbReference type="Proteomes" id="UP000246410"/>
    </source>
</evidence>